<dbReference type="Proteomes" id="UP001231189">
    <property type="component" value="Unassembled WGS sequence"/>
</dbReference>
<gene>
    <name evidence="4" type="ORF">QYE76_070078</name>
</gene>
<keyword evidence="1" id="KW-0863">Zinc-finger</keyword>
<dbReference type="EMBL" id="JAUUTY010000004">
    <property type="protein sequence ID" value="KAK1652273.1"/>
    <property type="molecule type" value="Genomic_DNA"/>
</dbReference>
<organism evidence="4 5">
    <name type="scientific">Lolium multiflorum</name>
    <name type="common">Italian ryegrass</name>
    <name type="synonym">Lolium perenne subsp. multiflorum</name>
    <dbReference type="NCBI Taxonomy" id="4521"/>
    <lineage>
        <taxon>Eukaryota</taxon>
        <taxon>Viridiplantae</taxon>
        <taxon>Streptophyta</taxon>
        <taxon>Embryophyta</taxon>
        <taxon>Tracheophyta</taxon>
        <taxon>Spermatophyta</taxon>
        <taxon>Magnoliopsida</taxon>
        <taxon>Liliopsida</taxon>
        <taxon>Poales</taxon>
        <taxon>Poaceae</taxon>
        <taxon>BOP clade</taxon>
        <taxon>Pooideae</taxon>
        <taxon>Poodae</taxon>
        <taxon>Poeae</taxon>
        <taxon>Poeae Chloroplast Group 2 (Poeae type)</taxon>
        <taxon>Loliodinae</taxon>
        <taxon>Loliinae</taxon>
        <taxon>Lolium</taxon>
    </lineage>
</organism>
<dbReference type="Gene3D" id="4.10.60.10">
    <property type="entry name" value="Zinc finger, CCHC-type"/>
    <property type="match status" value="1"/>
</dbReference>
<dbReference type="PROSITE" id="PS50158">
    <property type="entry name" value="ZF_CCHC"/>
    <property type="match status" value="1"/>
</dbReference>
<evidence type="ECO:0000256" key="2">
    <source>
        <dbReference type="SAM" id="MobiDB-lite"/>
    </source>
</evidence>
<evidence type="ECO:0000256" key="1">
    <source>
        <dbReference type="PROSITE-ProRule" id="PRU00047"/>
    </source>
</evidence>
<accession>A0AAD8SJ72</accession>
<dbReference type="InterPro" id="IPR036875">
    <property type="entry name" value="Znf_CCHC_sf"/>
</dbReference>
<dbReference type="InterPro" id="IPR001878">
    <property type="entry name" value="Znf_CCHC"/>
</dbReference>
<feature type="compositionally biased region" description="Gly residues" evidence="2">
    <location>
        <begin position="106"/>
        <end position="116"/>
    </location>
</feature>
<name>A0AAD8SJ72_LOLMU</name>
<dbReference type="PANTHER" id="PTHR33170">
    <property type="entry name" value="DUF4283 DOMAIN-CONTAINING PROTEIN-RELATED"/>
    <property type="match status" value="1"/>
</dbReference>
<feature type="compositionally biased region" description="Basic and acidic residues" evidence="2">
    <location>
        <begin position="70"/>
        <end position="105"/>
    </location>
</feature>
<feature type="compositionally biased region" description="Basic and acidic residues" evidence="2">
    <location>
        <begin position="445"/>
        <end position="456"/>
    </location>
</feature>
<feature type="compositionally biased region" description="Gly residues" evidence="2">
    <location>
        <begin position="42"/>
        <end position="51"/>
    </location>
</feature>
<dbReference type="GO" id="GO:0003676">
    <property type="term" value="F:nucleic acid binding"/>
    <property type="evidence" value="ECO:0007669"/>
    <property type="project" value="InterPro"/>
</dbReference>
<reference evidence="4" key="1">
    <citation type="submission" date="2023-07" db="EMBL/GenBank/DDBJ databases">
        <title>A chromosome-level genome assembly of Lolium multiflorum.</title>
        <authorList>
            <person name="Chen Y."/>
            <person name="Copetti D."/>
            <person name="Kolliker R."/>
            <person name="Studer B."/>
        </authorList>
    </citation>
    <scope>NUCLEOTIDE SEQUENCE</scope>
    <source>
        <strain evidence="4">02402/16</strain>
        <tissue evidence="4">Leaf</tissue>
    </source>
</reference>
<feature type="region of interest" description="Disordered" evidence="2">
    <location>
        <begin position="1"/>
        <end position="188"/>
    </location>
</feature>
<feature type="compositionally biased region" description="Gly residues" evidence="2">
    <location>
        <begin position="59"/>
        <end position="69"/>
    </location>
</feature>
<feature type="region of interest" description="Disordered" evidence="2">
    <location>
        <begin position="425"/>
        <end position="479"/>
    </location>
</feature>
<evidence type="ECO:0000313" key="5">
    <source>
        <dbReference type="Proteomes" id="UP001231189"/>
    </source>
</evidence>
<feature type="region of interest" description="Disordered" evidence="2">
    <location>
        <begin position="740"/>
        <end position="780"/>
    </location>
</feature>
<feature type="compositionally biased region" description="Basic and acidic residues" evidence="2">
    <location>
        <begin position="740"/>
        <end position="754"/>
    </location>
</feature>
<evidence type="ECO:0000259" key="3">
    <source>
        <dbReference type="PROSITE" id="PS50158"/>
    </source>
</evidence>
<feature type="compositionally biased region" description="Basic and acidic residues" evidence="2">
    <location>
        <begin position="26"/>
        <end position="39"/>
    </location>
</feature>
<keyword evidence="1" id="KW-0862">Zinc</keyword>
<dbReference type="PANTHER" id="PTHR33170:SF2">
    <property type="entry name" value="OS12G0531500 PROTEIN"/>
    <property type="match status" value="1"/>
</dbReference>
<keyword evidence="5" id="KW-1185">Reference proteome</keyword>
<feature type="compositionally biased region" description="Basic and acidic residues" evidence="2">
    <location>
        <begin position="134"/>
        <end position="145"/>
    </location>
</feature>
<comment type="caution">
    <text evidence="4">The sequence shown here is derived from an EMBL/GenBank/DDBJ whole genome shotgun (WGS) entry which is preliminary data.</text>
</comment>
<dbReference type="AlphaFoldDB" id="A0AAD8SJ72"/>
<feature type="compositionally biased region" description="Low complexity" evidence="2">
    <location>
        <begin position="756"/>
        <end position="766"/>
    </location>
</feature>
<feature type="compositionally biased region" description="Gly residues" evidence="2">
    <location>
        <begin position="152"/>
        <end position="164"/>
    </location>
</feature>
<sequence length="790" mass="82105">MAGGGNGGGGGSGSYGGAGGDGRKRRLDEHGGGDFRSDNQGRGSGAGGGRHGNNFSGGANDGYGGGRFDGGGRSEGGGRADGGGRSDFYGGRDDSGGRLDNDGYGRGRQGQGGGRYYDGSGQEGPYHNNGGRWEGGRQGDDRRGMQQEGQRGRGQQGPARGGGAQQSKPKGGVQGAPPQPKAKGKAKAAGGSATVAVGGECFRCGQEGHFQADCTNDPVCILCSKTGHVSAGCPTRGRPMLLQSYGHAITGGGFFNIEVEPLQAPAEDVHFEAVIHFTSAPLTALQLSDELKSLLDDLWDWQVTRMSDTEYCVRFPSRETLRMSTRRGKIYLPLSKCDVDIREAFVSPRPGPSFPSVWVQITGLPGSLMVKDRLMAAMTMVGRPMEVDELSVKKWKTEPVRMRFQCRYPERVKGTVQLCVNGEPFTSEERSTDGEAWNKHRRRGSDKDKEKAKGTDKQGGGPGSAQLAGTGGSRSAPQLGRVADQYGSNIKTFPKLAGLGRFAILAEAEDVVDVVALGKEGGGAPPSLTDTVLEEGSLVSGETLSQVTDAVGPGLGSSPVGRPASPTWTSSAMEVDTPASQMVATGAAVGQGSGLAPDLHGEVTAAVSLVQGKRTKVVPVEAKGPVKVSKKSAVPPTPVRKSSRTAGAAAISMMKKAQNMTATKNLELPPVTGTDADFSVLPSLPDAHLSSVVLDSAIVFAPGKGSPQEALQLIRAKELAQATLAAMAARKEQESLDRLAREATDQGVSSREDTTLGDGTDTTLEGSDATGQESADEDLTLHAIRARARV</sequence>
<feature type="compositionally biased region" description="Gly residues" evidence="2">
    <location>
        <begin position="1"/>
        <end position="20"/>
    </location>
</feature>
<feature type="domain" description="CCHC-type" evidence="3">
    <location>
        <begin position="201"/>
        <end position="216"/>
    </location>
</feature>
<protein>
    <recommendedName>
        <fullName evidence="3">CCHC-type domain-containing protein</fullName>
    </recommendedName>
</protein>
<dbReference type="GO" id="GO:0008270">
    <property type="term" value="F:zinc ion binding"/>
    <property type="evidence" value="ECO:0007669"/>
    <property type="project" value="UniProtKB-KW"/>
</dbReference>
<dbReference type="SMART" id="SM00343">
    <property type="entry name" value="ZnF_C2HC"/>
    <property type="match status" value="2"/>
</dbReference>
<dbReference type="Pfam" id="PF00098">
    <property type="entry name" value="zf-CCHC"/>
    <property type="match status" value="1"/>
</dbReference>
<proteinExistence type="predicted"/>
<keyword evidence="1" id="KW-0479">Metal-binding</keyword>
<dbReference type="SUPFAM" id="SSF57756">
    <property type="entry name" value="Retrovirus zinc finger-like domains"/>
    <property type="match status" value="1"/>
</dbReference>
<feature type="compositionally biased region" description="Basic and acidic residues" evidence="2">
    <location>
        <begin position="427"/>
        <end position="438"/>
    </location>
</feature>
<evidence type="ECO:0000313" key="4">
    <source>
        <dbReference type="EMBL" id="KAK1652273.1"/>
    </source>
</evidence>